<proteinExistence type="predicted"/>
<dbReference type="InterPro" id="IPR039537">
    <property type="entry name" value="Retrotran_Ty1/copia-like"/>
</dbReference>
<dbReference type="PANTHER" id="PTHR42648">
    <property type="entry name" value="TRANSPOSASE, PUTATIVE-RELATED"/>
    <property type="match status" value="1"/>
</dbReference>
<dbReference type="EMBL" id="JACGWJ010000011">
    <property type="protein sequence ID" value="KAL0387562.1"/>
    <property type="molecule type" value="Genomic_DNA"/>
</dbReference>
<evidence type="ECO:0008006" key="2">
    <source>
        <dbReference type="Google" id="ProtNLM"/>
    </source>
</evidence>
<comment type="caution">
    <text evidence="1">The sequence shown here is derived from an EMBL/GenBank/DDBJ whole genome shotgun (WGS) entry which is preliminary data.</text>
</comment>
<dbReference type="SUPFAM" id="SSF53098">
    <property type="entry name" value="Ribonuclease H-like"/>
    <property type="match status" value="1"/>
</dbReference>
<dbReference type="PANTHER" id="PTHR42648:SF27">
    <property type="entry name" value="RNA-DIRECTED DNA POLYMERASE"/>
    <property type="match status" value="1"/>
</dbReference>
<reference evidence="1" key="2">
    <citation type="journal article" date="2024" name="Plant">
        <title>Genomic evolution and insights into agronomic trait innovations of Sesamum species.</title>
        <authorList>
            <person name="Miao H."/>
            <person name="Wang L."/>
            <person name="Qu L."/>
            <person name="Liu H."/>
            <person name="Sun Y."/>
            <person name="Le M."/>
            <person name="Wang Q."/>
            <person name="Wei S."/>
            <person name="Zheng Y."/>
            <person name="Lin W."/>
            <person name="Duan Y."/>
            <person name="Cao H."/>
            <person name="Xiong S."/>
            <person name="Wang X."/>
            <person name="Wei L."/>
            <person name="Li C."/>
            <person name="Ma Q."/>
            <person name="Ju M."/>
            <person name="Zhao R."/>
            <person name="Li G."/>
            <person name="Mu C."/>
            <person name="Tian Q."/>
            <person name="Mei H."/>
            <person name="Zhang T."/>
            <person name="Gao T."/>
            <person name="Zhang H."/>
        </authorList>
    </citation>
    <scope>NUCLEOTIDE SEQUENCE</scope>
    <source>
        <strain evidence="1">G02</strain>
    </source>
</reference>
<dbReference type="Gene3D" id="3.30.420.10">
    <property type="entry name" value="Ribonuclease H-like superfamily/Ribonuclease H"/>
    <property type="match status" value="1"/>
</dbReference>
<sequence>MKGKREGYCSHCMCSQRPYCPMGIGKGKEKARILNGLRQMILRASPRKGYWKRECPQLLFNQVMFVVEVNTITNSASWVLDTRCGAHICNDLQVLQRSRKLTKDEMILRLGDGKTVAAKAIRSIELAISHHVRGKMTKIPFVGQNTLANGLLDLIHTDVCGPLNTQAISGYSYFITFIDEHLRGFLLETPQLKGVSERRNGTLLDMVGSMMSFTELPLSFWGYALEMTAKLLNIEPSKKISQTTYEI</sequence>
<accession>A0AAW2S6A9</accession>
<dbReference type="InterPro" id="IPR012337">
    <property type="entry name" value="RNaseH-like_sf"/>
</dbReference>
<dbReference type="InterPro" id="IPR036397">
    <property type="entry name" value="RNaseH_sf"/>
</dbReference>
<gene>
    <name evidence="1" type="ORF">Sradi_2638000</name>
</gene>
<dbReference type="AlphaFoldDB" id="A0AAW2S6A9"/>
<protein>
    <recommendedName>
        <fullName evidence="2">Polyprotein</fullName>
    </recommendedName>
</protein>
<name>A0AAW2S6A9_SESRA</name>
<dbReference type="GO" id="GO:0003676">
    <property type="term" value="F:nucleic acid binding"/>
    <property type="evidence" value="ECO:0007669"/>
    <property type="project" value="InterPro"/>
</dbReference>
<evidence type="ECO:0000313" key="1">
    <source>
        <dbReference type="EMBL" id="KAL0387562.1"/>
    </source>
</evidence>
<reference evidence="1" key="1">
    <citation type="submission" date="2020-06" db="EMBL/GenBank/DDBJ databases">
        <authorList>
            <person name="Li T."/>
            <person name="Hu X."/>
            <person name="Zhang T."/>
            <person name="Song X."/>
            <person name="Zhang H."/>
            <person name="Dai N."/>
            <person name="Sheng W."/>
            <person name="Hou X."/>
            <person name="Wei L."/>
        </authorList>
    </citation>
    <scope>NUCLEOTIDE SEQUENCE</scope>
    <source>
        <strain evidence="1">G02</strain>
        <tissue evidence="1">Leaf</tissue>
    </source>
</reference>
<organism evidence="1">
    <name type="scientific">Sesamum radiatum</name>
    <name type="common">Black benniseed</name>
    <dbReference type="NCBI Taxonomy" id="300843"/>
    <lineage>
        <taxon>Eukaryota</taxon>
        <taxon>Viridiplantae</taxon>
        <taxon>Streptophyta</taxon>
        <taxon>Embryophyta</taxon>
        <taxon>Tracheophyta</taxon>
        <taxon>Spermatophyta</taxon>
        <taxon>Magnoliopsida</taxon>
        <taxon>eudicotyledons</taxon>
        <taxon>Gunneridae</taxon>
        <taxon>Pentapetalae</taxon>
        <taxon>asterids</taxon>
        <taxon>lamiids</taxon>
        <taxon>Lamiales</taxon>
        <taxon>Pedaliaceae</taxon>
        <taxon>Sesamum</taxon>
    </lineage>
</organism>